<organism evidence="2 3">
    <name type="scientific">Haliangium ochraceum (strain DSM 14365 / JCM 11303 / SMP-2)</name>
    <dbReference type="NCBI Taxonomy" id="502025"/>
    <lineage>
        <taxon>Bacteria</taxon>
        <taxon>Pseudomonadati</taxon>
        <taxon>Myxococcota</taxon>
        <taxon>Polyangia</taxon>
        <taxon>Haliangiales</taxon>
        <taxon>Kofleriaceae</taxon>
        <taxon>Haliangium</taxon>
    </lineage>
</organism>
<dbReference type="InterPro" id="IPR011330">
    <property type="entry name" value="Glyco_hydro/deAcase_b/a-brl"/>
</dbReference>
<name>D0LQC5_HALO1</name>
<reference evidence="2 3" key="1">
    <citation type="journal article" date="2010" name="Stand. Genomic Sci.">
        <title>Complete genome sequence of Haliangium ochraceum type strain (SMP-2).</title>
        <authorList>
            <consortium name="US DOE Joint Genome Institute (JGI-PGF)"/>
            <person name="Ivanova N."/>
            <person name="Daum C."/>
            <person name="Lang E."/>
            <person name="Abt B."/>
            <person name="Kopitz M."/>
            <person name="Saunders E."/>
            <person name="Lapidus A."/>
            <person name="Lucas S."/>
            <person name="Glavina Del Rio T."/>
            <person name="Nolan M."/>
            <person name="Tice H."/>
            <person name="Copeland A."/>
            <person name="Cheng J.F."/>
            <person name="Chen F."/>
            <person name="Bruce D."/>
            <person name="Goodwin L."/>
            <person name="Pitluck S."/>
            <person name="Mavromatis K."/>
            <person name="Pati A."/>
            <person name="Mikhailova N."/>
            <person name="Chen A."/>
            <person name="Palaniappan K."/>
            <person name="Land M."/>
            <person name="Hauser L."/>
            <person name="Chang Y.J."/>
            <person name="Jeffries C.D."/>
            <person name="Detter J.C."/>
            <person name="Brettin T."/>
            <person name="Rohde M."/>
            <person name="Goker M."/>
            <person name="Bristow J."/>
            <person name="Markowitz V."/>
            <person name="Eisen J.A."/>
            <person name="Hugenholtz P."/>
            <person name="Kyrpides N.C."/>
            <person name="Klenk H.P."/>
        </authorList>
    </citation>
    <scope>NUCLEOTIDE SEQUENCE [LARGE SCALE GENOMIC DNA]</scope>
    <source>
        <strain evidence="3">DSM 14365 / CIP 107738 / JCM 11303 / AJ 13395 / SMP-2</strain>
    </source>
</reference>
<keyword evidence="3" id="KW-1185">Reference proteome</keyword>
<dbReference type="Gene3D" id="3.20.20.370">
    <property type="entry name" value="Glycoside hydrolase/deacetylase"/>
    <property type="match status" value="1"/>
</dbReference>
<accession>D0LQC5</accession>
<dbReference type="GO" id="GO:0016810">
    <property type="term" value="F:hydrolase activity, acting on carbon-nitrogen (but not peptide) bonds"/>
    <property type="evidence" value="ECO:0007669"/>
    <property type="project" value="InterPro"/>
</dbReference>
<dbReference type="AlphaFoldDB" id="D0LQC5"/>
<feature type="domain" description="NodB homology" evidence="1">
    <location>
        <begin position="40"/>
        <end position="219"/>
    </location>
</feature>
<dbReference type="PROSITE" id="PS51677">
    <property type="entry name" value="NODB"/>
    <property type="match status" value="1"/>
</dbReference>
<dbReference type="EMBL" id="CP001804">
    <property type="protein sequence ID" value="ACY18934.1"/>
    <property type="molecule type" value="Genomic_DNA"/>
</dbReference>
<dbReference type="eggNOG" id="COG0726">
    <property type="taxonomic scope" value="Bacteria"/>
</dbReference>
<evidence type="ECO:0000259" key="1">
    <source>
        <dbReference type="PROSITE" id="PS51677"/>
    </source>
</evidence>
<dbReference type="GO" id="GO:0005975">
    <property type="term" value="P:carbohydrate metabolic process"/>
    <property type="evidence" value="ECO:0007669"/>
    <property type="project" value="InterPro"/>
</dbReference>
<evidence type="ECO:0000313" key="3">
    <source>
        <dbReference type="Proteomes" id="UP000001880"/>
    </source>
</evidence>
<dbReference type="HOGENOM" id="CLU_021264_0_0_7"/>
<dbReference type="SUPFAM" id="SSF88713">
    <property type="entry name" value="Glycoside hydrolase/deacetylase"/>
    <property type="match status" value="1"/>
</dbReference>
<dbReference type="PANTHER" id="PTHR10587">
    <property type="entry name" value="GLYCOSYL TRANSFERASE-RELATED"/>
    <property type="match status" value="1"/>
</dbReference>
<dbReference type="InterPro" id="IPR002509">
    <property type="entry name" value="NODB_dom"/>
</dbReference>
<proteinExistence type="predicted"/>
<dbReference type="InterPro" id="IPR050248">
    <property type="entry name" value="Polysacc_deacetylase_ArnD"/>
</dbReference>
<evidence type="ECO:0000313" key="2">
    <source>
        <dbReference type="EMBL" id="ACY18934.1"/>
    </source>
</evidence>
<dbReference type="Proteomes" id="UP000001880">
    <property type="component" value="Chromosome"/>
</dbReference>
<dbReference type="KEGG" id="hoh:Hoch_6465"/>
<dbReference type="OrthoDB" id="5352625at2"/>
<protein>
    <submittedName>
        <fullName evidence="2">Polysaccharide deacetylase</fullName>
    </submittedName>
</protein>
<dbReference type="CDD" id="cd10959">
    <property type="entry name" value="CE4_NodB_like_3"/>
    <property type="match status" value="1"/>
</dbReference>
<dbReference type="RefSeq" id="WP_012831526.1">
    <property type="nucleotide sequence ID" value="NC_013440.1"/>
</dbReference>
<sequence length="219" mass="25136">MLGTGRNPLLKQLIKKPVIELFSRKPLRRIICWRFPRDQHRVALTFDDGPHPEYTPKTLDILAEHSIKATFFVLGSYIENHPDIFRRMVSEGHEIGIHGYVHTHDNLGEQTLRTLDIVSRFGVTSTLFRPPNGFLEARTGMWMVRHGFSMVFWSVDGRDSMRYEGKDSSHQPYEEIRGGDIVLLHDDNPVCVEDLSTIISVLKEKSLKPARVSEMLVDA</sequence>
<gene>
    <name evidence="2" type="ordered locus">Hoch_6465</name>
</gene>
<dbReference type="Pfam" id="PF01522">
    <property type="entry name" value="Polysacc_deac_1"/>
    <property type="match status" value="1"/>
</dbReference>